<reference evidence="2" key="1">
    <citation type="submission" date="2022-11" db="UniProtKB">
        <authorList>
            <consortium name="WormBaseParasite"/>
        </authorList>
    </citation>
    <scope>IDENTIFICATION</scope>
</reference>
<proteinExistence type="predicted"/>
<accession>A0A914QFF3</accession>
<sequence>MKCIPQKIVETIEAKLGNRQISNGTDTKNETAIANPVNENSSVVIATPENFYNTEITKTSPTTKSTSIFEQQTTSVFSETTATVYNTPIVFRVEKSTNMKFKI</sequence>
<keyword evidence="1" id="KW-1185">Reference proteome</keyword>
<dbReference type="AlphaFoldDB" id="A0A914QFF3"/>
<evidence type="ECO:0000313" key="2">
    <source>
        <dbReference type="WBParaSite" id="PDA_v2.g25970.t1"/>
    </source>
</evidence>
<name>A0A914QFF3_9BILA</name>
<evidence type="ECO:0000313" key="1">
    <source>
        <dbReference type="Proteomes" id="UP000887578"/>
    </source>
</evidence>
<organism evidence="1 2">
    <name type="scientific">Panagrolaimus davidi</name>
    <dbReference type="NCBI Taxonomy" id="227884"/>
    <lineage>
        <taxon>Eukaryota</taxon>
        <taxon>Metazoa</taxon>
        <taxon>Ecdysozoa</taxon>
        <taxon>Nematoda</taxon>
        <taxon>Chromadorea</taxon>
        <taxon>Rhabditida</taxon>
        <taxon>Tylenchina</taxon>
        <taxon>Panagrolaimomorpha</taxon>
        <taxon>Panagrolaimoidea</taxon>
        <taxon>Panagrolaimidae</taxon>
        <taxon>Panagrolaimus</taxon>
    </lineage>
</organism>
<dbReference type="WBParaSite" id="PDA_v2.g25970.t1">
    <property type="protein sequence ID" value="PDA_v2.g25970.t1"/>
    <property type="gene ID" value="PDA_v2.g25970"/>
</dbReference>
<protein>
    <submittedName>
        <fullName evidence="2">Uncharacterized protein</fullName>
    </submittedName>
</protein>
<dbReference type="Proteomes" id="UP000887578">
    <property type="component" value="Unplaced"/>
</dbReference>